<proteinExistence type="predicted"/>
<dbReference type="PROSITE" id="PS50879">
    <property type="entry name" value="RNASE_H_1"/>
    <property type="match status" value="1"/>
</dbReference>
<dbReference type="SUPFAM" id="SSF49373">
    <property type="entry name" value="Invasin/intimin cell-adhesion fragments"/>
    <property type="match status" value="6"/>
</dbReference>
<keyword evidence="3" id="KW-1185">Reference proteome</keyword>
<dbReference type="InterPro" id="IPR003343">
    <property type="entry name" value="Big_2"/>
</dbReference>
<gene>
    <name evidence="2" type="ORF">WH47_09793</name>
</gene>
<feature type="domain" description="RNase H type-1" evidence="1">
    <location>
        <begin position="1713"/>
        <end position="1921"/>
    </location>
</feature>
<dbReference type="Proteomes" id="UP000053825">
    <property type="component" value="Unassembled WGS sequence"/>
</dbReference>
<dbReference type="Pfam" id="PF02368">
    <property type="entry name" value="Big_2"/>
    <property type="match status" value="3"/>
</dbReference>
<protein>
    <recommendedName>
        <fullName evidence="1">RNase H type-1 domain-containing protein</fullName>
    </recommendedName>
</protein>
<dbReference type="SUPFAM" id="SSF53098">
    <property type="entry name" value="Ribonuclease H-like"/>
    <property type="match status" value="1"/>
</dbReference>
<dbReference type="EMBL" id="KQ415617">
    <property type="protein sequence ID" value="KOC58554.1"/>
    <property type="molecule type" value="Genomic_DNA"/>
</dbReference>
<dbReference type="InterPro" id="IPR012337">
    <property type="entry name" value="RNaseH-like_sf"/>
</dbReference>
<dbReference type="GO" id="GO:0004523">
    <property type="term" value="F:RNA-DNA hybrid ribonuclease activity"/>
    <property type="evidence" value="ECO:0007669"/>
    <property type="project" value="InterPro"/>
</dbReference>
<evidence type="ECO:0000313" key="2">
    <source>
        <dbReference type="EMBL" id="KOC58554.1"/>
    </source>
</evidence>
<sequence length="2352" mass="256266">MTVVRIANQQAPTLTLVLVLPSGRVMRLALAKSDENEVIYFGMASTIPSSDETAITSTGNNLNVTLSVNYIDDTFYPFSIKFNANDLPITTTTGFKLDGYSSPRGSSNPVDWMIFESNGYVPIRQSTKVNVSGDGIVTRTSSSSAQVGNTNILAQQNGKTVSSYGLELVPVDGDNNSYKMPDFRIGADFDKKYKNFIIPQQNKLQLFATTDNTNDTYANMADQIQNPERYGVFASNNPDIATVTPDGIVTPLKPQTFQVTYTLNGSNKVYSTYFYATEGGFKNVDITQSLTTGQSSTVDVRFNSMRYKKLVWSSDNSDIVSVDPNGSQGQVYGDVANISPITSSQEGQVNISVVVDDYYRTSGVITVKDPRVKITINGNSTMDLLSSQQLTVTVDSGTLPIRSKVWSSSDTNILTVDQNGNVTGINPGQATIYYTINNKQQGGFAIMVGGVNVTDINSTLYVPKQRQLTATSKNNSNYVFNSAVWKKDDSSSNNSTVSSNGVVTAKSEGTLGIFVYPNGNTDASPTRVTMQTAMNKISISKPSSSHYSGQSGSYSLTALAPPDSVTWSSSDSNVATIDQNGNFYGVSAGTVTITAYVDGFYTVTDSLTIVDPQVAISINGNPTMQVQSSQNLTANVNSGSLPIRSRVWSSSNPSILSVDQQGVVTANDIGRATITYSVNSKYNATFDIVSNNYSVQIAGDLTAAMVGDLKSYQYKVSPDGLAISSVNWSNSNNDIASIESSDNNGCRLRALSVGTTTLTLTINNRYVSTVTLVVTQKRKTTDRTITPTITLGNSTFTAPTLHIKRNFPAQPIAVVVDGATSITRGKGYQAAYHFNPNDNMDITDEQWWTSDNNIAEVSNSGWVQSKNSGNVTIYCKVNGNYTGSLGLTVNDPPPDVIDVQSVSLQGPSAVMANHQLSGFSYTVNPSNATIKSVVWDTSNSNVLASTGAGNFKGVAVGSADAIIRVNGKEARLTVSVTPEIIDVQSVSISGPDSILDTGNSDFSVNINPSNATSPNGQGNPNVTWSVSNTSVAGNMQSSNGSDNWKKQNYFSKQTGNTGYFDVIVNVNGVTARKTVQINLDKTLKSVKIIPPNNMTPSADTVYRGDTTGEYTYSYTPSYADIRGATWATVDSSVNSNEGLGDRFKGTGEGTADVRLLVTDMGNHTVEDRRSLRTVINRGVSSYGINPGESSPINGSQYTYTYYVKPIDPQVSNPDVNSVNWTSSNPSIFRSDGGGKFTALATGQASVQVSINGGPNATFDVTVKPLVIPVQSATITGPDSFYDTSSAQTYKITWSPSNATASDGSALMNTISWNVSDANLLNSQGQRTVTAQGNSIQNPDGLFVWAKNKGTSGSATINATLDGKTYSKNIQVNLDKSLTGITINPPTSTDSVYGHNNIWRNFTTQKYTYSYTPSYADIGTVTWGTDNTNVIQYVPPNGNVEFDNQADDYVSVGDRFKGINQGSANVTLSVTDKNNHTFNASVPLSVSINTGISDWNIVSGEKNPVVGKQYKYEYTVTPIDPQVTNPTYDTPVWSSSNPSILRSDGGGYFTAIAPGAVNVQMTIGANHVNKTYAVNVQADNSLKSVTIIPPNNMTPSADTVYKNATTDGYTYSFSPSSASISSVTWSSSDTSVITNTNNVGLIATACIDKQYAGILYERREWNYVDFYMTFPKDICIEFITAIEYLKYSGGFLALAGVCWLESFKKKAEKEGVKFELGAVFYTDGGGDVHLRVGSYGLHGYLFAYMDSKTGAGSATKGYTLTDVGYIPNEQAEHPVNIDLTLNKDTPKGQQRSPVVSITPITYFTGFAGIEDATNNVGETVGLTKALGISSRLYKELGVRRFHYVLDSKYVIRATAALPTYTTNGWKRFDGSPVANQEYHEANVPLIADLAQPEVEATIQWTRGHRDNFGNIQADLLAKNGLNAARNGHFIESTSIKPAKGFWSMKKENDNPYLLDCFWYTQPDHKIDQTFDGKYVMVIGQHKRSDPERFCQPNSKDLYGVVALASIPEELLALRQSTHILEEDTKGFDYGGVYYIDINRAVDPVNSEAILFEHRNALLKFNHVAKYISNVTKTPLCSKFHPQHLSVIGMQESFSQHSILLEQVNQFLKGKIEELPKHLTLTEFTDQVYEKKEKKTKGGKETKITFESILPNTPDLKITADVNYLNLDNVYRTTKFDFVLTYGITAPPKRVFTNLKDSNARCFILTVHNPAATVKTAIFLKILAILTFFSPRCGNWFKRVFFIITLYNDMQKNSIYQELTLQQVNDRLLQFRKMELEQPTVAVHLKQINYIQFDWSGVKDLGIDCQDSKAPDLSNNEIREISEILVKQTPASLNYGEDAMRLDITRLFNKGVLH</sequence>
<dbReference type="Gene3D" id="2.60.40.1080">
    <property type="match status" value="9"/>
</dbReference>
<evidence type="ECO:0000313" key="3">
    <source>
        <dbReference type="Proteomes" id="UP000053825"/>
    </source>
</evidence>
<organism evidence="2 3">
    <name type="scientific">Habropoda laboriosa</name>
    <dbReference type="NCBI Taxonomy" id="597456"/>
    <lineage>
        <taxon>Eukaryota</taxon>
        <taxon>Metazoa</taxon>
        <taxon>Ecdysozoa</taxon>
        <taxon>Arthropoda</taxon>
        <taxon>Hexapoda</taxon>
        <taxon>Insecta</taxon>
        <taxon>Pterygota</taxon>
        <taxon>Neoptera</taxon>
        <taxon>Endopterygota</taxon>
        <taxon>Hymenoptera</taxon>
        <taxon>Apocrita</taxon>
        <taxon>Aculeata</taxon>
        <taxon>Apoidea</taxon>
        <taxon>Anthophila</taxon>
        <taxon>Apidae</taxon>
        <taxon>Habropoda</taxon>
    </lineage>
</organism>
<dbReference type="InterPro" id="IPR036397">
    <property type="entry name" value="RNaseH_sf"/>
</dbReference>
<dbReference type="SMART" id="SM00635">
    <property type="entry name" value="BID_2"/>
    <property type="match status" value="10"/>
</dbReference>
<reference evidence="2 3" key="1">
    <citation type="submission" date="2015-07" db="EMBL/GenBank/DDBJ databases">
        <title>The genome of Habropoda laboriosa.</title>
        <authorList>
            <person name="Pan H."/>
            <person name="Kapheim K."/>
        </authorList>
    </citation>
    <scope>NUCLEOTIDE SEQUENCE [LARGE SCALE GENOMIC DNA]</scope>
    <source>
        <strain evidence="2">0110345459</strain>
    </source>
</reference>
<dbReference type="InterPro" id="IPR002156">
    <property type="entry name" value="RNaseH_domain"/>
</dbReference>
<accession>A0A0L7QJ06</accession>
<dbReference type="Gene3D" id="3.30.420.10">
    <property type="entry name" value="Ribonuclease H-like superfamily/Ribonuclease H"/>
    <property type="match status" value="1"/>
</dbReference>
<evidence type="ECO:0000259" key="1">
    <source>
        <dbReference type="PROSITE" id="PS50879"/>
    </source>
</evidence>
<name>A0A0L7QJ06_9HYME</name>
<dbReference type="InterPro" id="IPR008964">
    <property type="entry name" value="Invasin/intimin_cell_adhesion"/>
</dbReference>
<dbReference type="GO" id="GO:0003676">
    <property type="term" value="F:nucleic acid binding"/>
    <property type="evidence" value="ECO:0007669"/>
    <property type="project" value="InterPro"/>
</dbReference>